<dbReference type="CDD" id="cd00712">
    <property type="entry name" value="AsnB"/>
    <property type="match status" value="1"/>
</dbReference>
<dbReference type="InterPro" id="IPR017932">
    <property type="entry name" value="GATase_2_dom"/>
</dbReference>
<name>A0A7K3NRF1_9BACT</name>
<evidence type="ECO:0000256" key="5">
    <source>
        <dbReference type="ARBA" id="ARBA00022840"/>
    </source>
</evidence>
<comment type="pathway">
    <text evidence="1">Amino-acid biosynthesis; L-asparagine biosynthesis; L-asparagine from L-aspartate (L-Gln route): step 1/1.</text>
</comment>
<dbReference type="PROSITE" id="PS51278">
    <property type="entry name" value="GATASE_TYPE_2"/>
    <property type="match status" value="1"/>
</dbReference>
<dbReference type="GO" id="GO:0005829">
    <property type="term" value="C:cytosol"/>
    <property type="evidence" value="ECO:0007669"/>
    <property type="project" value="TreeGrafter"/>
</dbReference>
<dbReference type="InterPro" id="IPR006426">
    <property type="entry name" value="Asn_synth_AEB"/>
</dbReference>
<dbReference type="InterPro" id="IPR051786">
    <property type="entry name" value="ASN_synthetase/amidase"/>
</dbReference>
<dbReference type="Pfam" id="PF13522">
    <property type="entry name" value="GATase_6"/>
    <property type="match status" value="1"/>
</dbReference>
<feature type="site" description="Important for beta-aspartyl-AMP intermediate formation" evidence="10">
    <location>
        <position position="367"/>
    </location>
</feature>
<dbReference type="EMBL" id="JAAGRQ010000098">
    <property type="protein sequence ID" value="NDY58393.1"/>
    <property type="molecule type" value="Genomic_DNA"/>
</dbReference>
<evidence type="ECO:0000256" key="8">
    <source>
        <dbReference type="PIRSR" id="PIRSR001589-1"/>
    </source>
</evidence>
<feature type="binding site" evidence="9">
    <location>
        <position position="292"/>
    </location>
    <ligand>
        <name>ATP</name>
        <dbReference type="ChEBI" id="CHEBI:30616"/>
    </ligand>
</feature>
<organism evidence="12 13">
    <name type="scientific">Desulfolutivibrio sulfodismutans</name>
    <dbReference type="NCBI Taxonomy" id="63561"/>
    <lineage>
        <taxon>Bacteria</taxon>
        <taxon>Pseudomonadati</taxon>
        <taxon>Thermodesulfobacteriota</taxon>
        <taxon>Desulfovibrionia</taxon>
        <taxon>Desulfovibrionales</taxon>
        <taxon>Desulfovibrionaceae</taxon>
        <taxon>Desulfolutivibrio</taxon>
    </lineage>
</organism>
<dbReference type="InterPro" id="IPR014729">
    <property type="entry name" value="Rossmann-like_a/b/a_fold"/>
</dbReference>
<evidence type="ECO:0000256" key="10">
    <source>
        <dbReference type="PIRSR" id="PIRSR001589-3"/>
    </source>
</evidence>
<keyword evidence="5 9" id="KW-0067">ATP-binding</keyword>
<dbReference type="GO" id="GO:0004066">
    <property type="term" value="F:asparagine synthase (glutamine-hydrolyzing) activity"/>
    <property type="evidence" value="ECO:0007669"/>
    <property type="project" value="UniProtKB-EC"/>
</dbReference>
<keyword evidence="8" id="KW-0061">Asparagine biosynthesis</keyword>
<dbReference type="Gene3D" id="3.60.20.10">
    <property type="entry name" value="Glutamine Phosphoribosylpyrophosphate, subunit 1, domain 1"/>
    <property type="match status" value="1"/>
</dbReference>
<dbReference type="Proteomes" id="UP000469724">
    <property type="component" value="Unassembled WGS sequence"/>
</dbReference>
<dbReference type="Pfam" id="PF00733">
    <property type="entry name" value="Asn_synthase"/>
    <property type="match status" value="1"/>
</dbReference>
<dbReference type="CDD" id="cd01991">
    <property type="entry name" value="Asn_synthase_B_C"/>
    <property type="match status" value="1"/>
</dbReference>
<keyword evidence="8" id="KW-0028">Amino-acid biosynthesis</keyword>
<dbReference type="AlphaFoldDB" id="A0A7K3NRF1"/>
<evidence type="ECO:0000256" key="7">
    <source>
        <dbReference type="ARBA" id="ARBA00048741"/>
    </source>
</evidence>
<comment type="catalytic activity">
    <reaction evidence="7">
        <text>L-aspartate + L-glutamine + ATP + H2O = L-asparagine + L-glutamate + AMP + diphosphate + H(+)</text>
        <dbReference type="Rhea" id="RHEA:12228"/>
        <dbReference type="ChEBI" id="CHEBI:15377"/>
        <dbReference type="ChEBI" id="CHEBI:15378"/>
        <dbReference type="ChEBI" id="CHEBI:29985"/>
        <dbReference type="ChEBI" id="CHEBI:29991"/>
        <dbReference type="ChEBI" id="CHEBI:30616"/>
        <dbReference type="ChEBI" id="CHEBI:33019"/>
        <dbReference type="ChEBI" id="CHEBI:58048"/>
        <dbReference type="ChEBI" id="CHEBI:58359"/>
        <dbReference type="ChEBI" id="CHEBI:456215"/>
        <dbReference type="EC" id="6.3.5.4"/>
    </reaction>
</comment>
<feature type="active site" description="For GATase activity" evidence="8">
    <location>
        <position position="2"/>
    </location>
</feature>
<keyword evidence="13" id="KW-1185">Reference proteome</keyword>
<dbReference type="GO" id="GO:0006529">
    <property type="term" value="P:asparagine biosynthetic process"/>
    <property type="evidence" value="ECO:0007669"/>
    <property type="project" value="UniProtKB-KW"/>
</dbReference>
<dbReference type="SUPFAM" id="SSF52402">
    <property type="entry name" value="Adenine nucleotide alpha hydrolases-like"/>
    <property type="match status" value="1"/>
</dbReference>
<dbReference type="RefSeq" id="WP_163303466.1">
    <property type="nucleotide sequence ID" value="NZ_JAAGRQ010000098.1"/>
</dbReference>
<dbReference type="NCBIfam" id="TIGR01536">
    <property type="entry name" value="asn_synth_AEB"/>
    <property type="match status" value="1"/>
</dbReference>
<comment type="caution">
    <text evidence="12">The sequence shown here is derived from an EMBL/GenBank/DDBJ whole genome shotgun (WGS) entry which is preliminary data.</text>
</comment>
<evidence type="ECO:0000313" key="13">
    <source>
        <dbReference type="Proteomes" id="UP000469724"/>
    </source>
</evidence>
<keyword evidence="12" id="KW-0436">Ligase</keyword>
<evidence type="ECO:0000256" key="3">
    <source>
        <dbReference type="ARBA" id="ARBA00012737"/>
    </source>
</evidence>
<sequence length="648" mass="71978">MCGICGELRLDGRDIRENDILAMRDALRHRGPDDAGILIDGPIGLGHRRLSIIDLSPLGHQPMRSADGRFAIVFNGEIYNHRDIRRELESRGVAFRGTSDTEVAVNAAAVFGPLLAVPRFLGMFALALWDFQEKTLYLCRDRVGVKPLYVRRSPGACLFGSEMRAFMARRDFAPDIDRRALFRYFRTGYFEGPDTVFGDVKKLPPGVLATIRADGSYRETRYFDIGATARGSYRGNYAQAGEELAGLCRDAFALRLVSDVPVGMFLSGGVDSSLVSAVLKKDVGADITHFTIGFAERRHNETAKAVALAKSLGVPHKVLVLTPETAREAMLDFCEIYDEPFGDASGIPTAILSRFAREHVKVALSADGGDEQFCGYTGYGRYPRIFQALQPIPRLVRRALARGLRALPWERLADARLLGASRTALSPDRAARLGRFLDLLEIRDPRGLVDLYAARGLPEQAVSRLLGMPPPAADPFPPLDVPDPTDAAGLADWLMRRDFAFWLPEDILLKVDRASMAASLECRDPLLDHRIAEMAFSLPMEFLVKQGQDKRILRDLLRRRVPGGLADQPKQGFEIPLAAWLRGPHAPLVRNVLGRENLTRVGILEPDEAGRIRDRFFAGEGLYTQPVWLLFNFQMWAARWLGRGTEAA</sequence>
<evidence type="ECO:0000313" key="12">
    <source>
        <dbReference type="EMBL" id="NDY58393.1"/>
    </source>
</evidence>
<proteinExistence type="inferred from homology"/>
<evidence type="ECO:0000259" key="11">
    <source>
        <dbReference type="PROSITE" id="PS51278"/>
    </source>
</evidence>
<feature type="binding site" evidence="9">
    <location>
        <position position="100"/>
    </location>
    <ligand>
        <name>L-glutamine</name>
        <dbReference type="ChEBI" id="CHEBI:58359"/>
    </ligand>
</feature>
<dbReference type="Gene3D" id="3.40.50.620">
    <property type="entry name" value="HUPs"/>
    <property type="match status" value="2"/>
</dbReference>
<dbReference type="PANTHER" id="PTHR43284">
    <property type="entry name" value="ASPARAGINE SYNTHETASE (GLUTAMINE-HYDROLYZING)"/>
    <property type="match status" value="1"/>
</dbReference>
<dbReference type="InterPro" id="IPR033738">
    <property type="entry name" value="AsnB_N"/>
</dbReference>
<evidence type="ECO:0000256" key="9">
    <source>
        <dbReference type="PIRSR" id="PIRSR001589-2"/>
    </source>
</evidence>
<evidence type="ECO:0000256" key="6">
    <source>
        <dbReference type="ARBA" id="ARBA00022962"/>
    </source>
</evidence>
<comment type="similarity">
    <text evidence="2">Belongs to the asparagine synthetase family.</text>
</comment>
<dbReference type="SUPFAM" id="SSF56235">
    <property type="entry name" value="N-terminal nucleophile aminohydrolases (Ntn hydrolases)"/>
    <property type="match status" value="1"/>
</dbReference>
<dbReference type="InterPro" id="IPR029055">
    <property type="entry name" value="Ntn_hydrolases_N"/>
</dbReference>
<dbReference type="PANTHER" id="PTHR43284:SF1">
    <property type="entry name" value="ASPARAGINE SYNTHETASE"/>
    <property type="match status" value="1"/>
</dbReference>
<dbReference type="EC" id="6.3.5.4" evidence="3"/>
<evidence type="ECO:0000256" key="2">
    <source>
        <dbReference type="ARBA" id="ARBA00005752"/>
    </source>
</evidence>
<evidence type="ECO:0000256" key="4">
    <source>
        <dbReference type="ARBA" id="ARBA00022741"/>
    </source>
</evidence>
<keyword evidence="6 8" id="KW-0315">Glutamine amidotransferase</keyword>
<protein>
    <recommendedName>
        <fullName evidence="3">asparagine synthase (glutamine-hydrolyzing)</fullName>
        <ecNumber evidence="3">6.3.5.4</ecNumber>
    </recommendedName>
</protein>
<feature type="domain" description="Glutamine amidotransferase type-2" evidence="11">
    <location>
        <begin position="2"/>
        <end position="214"/>
    </location>
</feature>
<dbReference type="InterPro" id="IPR001962">
    <property type="entry name" value="Asn_synthase"/>
</dbReference>
<dbReference type="PIRSF" id="PIRSF001589">
    <property type="entry name" value="Asn_synthetase_glu-h"/>
    <property type="match status" value="1"/>
</dbReference>
<accession>A0A7K3NRF1</accession>
<gene>
    <name evidence="12" type="primary">asnB</name>
    <name evidence="12" type="ORF">G3N56_16790</name>
</gene>
<evidence type="ECO:0000256" key="1">
    <source>
        <dbReference type="ARBA" id="ARBA00005187"/>
    </source>
</evidence>
<reference evidence="12 13" key="1">
    <citation type="submission" date="2020-02" db="EMBL/GenBank/DDBJ databases">
        <title>Comparative genomics of sulfur disproportionating microorganisms.</title>
        <authorList>
            <person name="Ward L.M."/>
            <person name="Bertran E."/>
            <person name="Johnston D.T."/>
        </authorList>
    </citation>
    <scope>NUCLEOTIDE SEQUENCE [LARGE SCALE GENOMIC DNA]</scope>
    <source>
        <strain evidence="12 13">DSM 3696</strain>
    </source>
</reference>
<keyword evidence="4 9" id="KW-0547">Nucleotide-binding</keyword>
<dbReference type="GO" id="GO:0005524">
    <property type="term" value="F:ATP binding"/>
    <property type="evidence" value="ECO:0007669"/>
    <property type="project" value="UniProtKB-KW"/>
</dbReference>